<keyword evidence="6" id="KW-1185">Reference proteome</keyword>
<comment type="cofactor">
    <cofactor evidence="3">
        <name>Zn(2+)</name>
        <dbReference type="ChEBI" id="CHEBI:29105"/>
    </cofactor>
    <text evidence="3">Binds 1 divalent metal cation per subunit.</text>
</comment>
<dbReference type="InterPro" id="IPR013658">
    <property type="entry name" value="SGL"/>
</dbReference>
<name>A0A4Q7LIA0_9BURK</name>
<evidence type="ECO:0000313" key="5">
    <source>
        <dbReference type="EMBL" id="RZS53198.1"/>
    </source>
</evidence>
<comment type="similarity">
    <text evidence="1">Belongs to the SMP-30/CGR1 family.</text>
</comment>
<dbReference type="Gene3D" id="2.120.10.30">
    <property type="entry name" value="TolB, C-terminal domain"/>
    <property type="match status" value="1"/>
</dbReference>
<feature type="domain" description="SMP-30/Gluconolactonase/LRE-like region" evidence="4">
    <location>
        <begin position="16"/>
        <end position="265"/>
    </location>
</feature>
<dbReference type="GO" id="GO:0019853">
    <property type="term" value="P:L-ascorbic acid biosynthetic process"/>
    <property type="evidence" value="ECO:0007669"/>
    <property type="project" value="TreeGrafter"/>
</dbReference>
<feature type="binding site" evidence="3">
    <location>
        <position position="206"/>
    </location>
    <ligand>
        <name>a divalent metal cation</name>
        <dbReference type="ChEBI" id="CHEBI:60240"/>
    </ligand>
</feature>
<dbReference type="GO" id="GO:0004341">
    <property type="term" value="F:gluconolactonase activity"/>
    <property type="evidence" value="ECO:0007669"/>
    <property type="project" value="TreeGrafter"/>
</dbReference>
<evidence type="ECO:0000259" key="4">
    <source>
        <dbReference type="Pfam" id="PF08450"/>
    </source>
</evidence>
<dbReference type="GO" id="GO:0005509">
    <property type="term" value="F:calcium ion binding"/>
    <property type="evidence" value="ECO:0007669"/>
    <property type="project" value="TreeGrafter"/>
</dbReference>
<proteinExistence type="inferred from homology"/>
<dbReference type="InterPro" id="IPR005511">
    <property type="entry name" value="SMP-30"/>
</dbReference>
<feature type="active site" description="Proton donor/acceptor" evidence="2">
    <location>
        <position position="206"/>
    </location>
</feature>
<gene>
    <name evidence="5" type="ORF">EV685_2825</name>
</gene>
<dbReference type="InterPro" id="IPR011042">
    <property type="entry name" value="6-blade_b-propeller_TolB-like"/>
</dbReference>
<feature type="binding site" evidence="3">
    <location>
        <position position="18"/>
    </location>
    <ligand>
        <name>a divalent metal cation</name>
        <dbReference type="ChEBI" id="CHEBI:60240"/>
    </ligand>
</feature>
<organism evidence="5 6">
    <name type="scientific">Sphaerotilus mobilis</name>
    <dbReference type="NCBI Taxonomy" id="47994"/>
    <lineage>
        <taxon>Bacteria</taxon>
        <taxon>Pseudomonadati</taxon>
        <taxon>Pseudomonadota</taxon>
        <taxon>Betaproteobacteria</taxon>
        <taxon>Burkholderiales</taxon>
        <taxon>Sphaerotilaceae</taxon>
        <taxon>Sphaerotilus</taxon>
    </lineage>
</organism>
<dbReference type="PANTHER" id="PTHR10907">
    <property type="entry name" value="REGUCALCIN"/>
    <property type="match status" value="1"/>
</dbReference>
<keyword evidence="3" id="KW-0479">Metal-binding</keyword>
<dbReference type="PRINTS" id="PR01790">
    <property type="entry name" value="SMP30FAMILY"/>
</dbReference>
<feature type="binding site" evidence="3">
    <location>
        <position position="147"/>
    </location>
    <ligand>
        <name>a divalent metal cation</name>
        <dbReference type="ChEBI" id="CHEBI:60240"/>
    </ligand>
</feature>
<dbReference type="OrthoDB" id="9775406at2"/>
<feature type="binding site" evidence="3">
    <location>
        <position position="101"/>
    </location>
    <ligand>
        <name>substrate</name>
    </ligand>
</feature>
<evidence type="ECO:0000313" key="6">
    <source>
        <dbReference type="Proteomes" id="UP000293433"/>
    </source>
</evidence>
<protein>
    <submittedName>
        <fullName evidence="5">Sugar lactone lactonase YvrE</fullName>
    </submittedName>
</protein>
<dbReference type="SUPFAM" id="SSF63829">
    <property type="entry name" value="Calcium-dependent phosphotriesterase"/>
    <property type="match status" value="1"/>
</dbReference>
<evidence type="ECO:0000256" key="2">
    <source>
        <dbReference type="PIRSR" id="PIRSR605511-1"/>
    </source>
</evidence>
<evidence type="ECO:0000256" key="3">
    <source>
        <dbReference type="PIRSR" id="PIRSR605511-2"/>
    </source>
</evidence>
<comment type="caution">
    <text evidence="5">The sequence shown here is derived from an EMBL/GenBank/DDBJ whole genome shotgun (WGS) entry which is preliminary data.</text>
</comment>
<accession>A0A4Q7LIA0</accession>
<dbReference type="Pfam" id="PF08450">
    <property type="entry name" value="SGL"/>
    <property type="match status" value="1"/>
</dbReference>
<dbReference type="Proteomes" id="UP000293433">
    <property type="component" value="Unassembled WGS sequence"/>
</dbReference>
<evidence type="ECO:0000256" key="1">
    <source>
        <dbReference type="ARBA" id="ARBA00008853"/>
    </source>
</evidence>
<reference evidence="5 6" key="1">
    <citation type="submission" date="2019-02" db="EMBL/GenBank/DDBJ databases">
        <title>Genomic Encyclopedia of Type Strains, Phase IV (KMG-IV): sequencing the most valuable type-strain genomes for metagenomic binning, comparative biology and taxonomic classification.</title>
        <authorList>
            <person name="Goeker M."/>
        </authorList>
    </citation>
    <scope>NUCLEOTIDE SEQUENCE [LARGE SCALE GENOMIC DNA]</scope>
    <source>
        <strain evidence="5 6">DSM 10617</strain>
    </source>
</reference>
<keyword evidence="3" id="KW-0862">Zinc</keyword>
<sequence>MHPDHDIRPISEPALLGESPLWHPIEQVLYYCDIPGRRLHRLDPATGATRRWDFPVEPACCAPLLGGGLLLGMRDGIWRFDPETSGRARLAAAPYDVATERFNDGKCDPQGRLWVGTIHEPRQPQAALYRWQRGALDRMAGDITVSNGLAWSPDGRTMYWSDTKAHRIRAFDFDPTDGSLSRERVFMDFPVKQAGQDLSTYGGRPDGAVVDSEGCYWAAMFEGQRLLRISPEGRVLREVRLPVRCPTMPCFGGADLRTLYITTARENRPEAELAEQPWAGCVLQMRVDVPGLPAHFGQA</sequence>
<dbReference type="AlphaFoldDB" id="A0A4Q7LIA0"/>
<dbReference type="RefSeq" id="WP_130482661.1">
    <property type="nucleotide sequence ID" value="NZ_SGWV01000010.1"/>
</dbReference>
<dbReference type="PANTHER" id="PTHR10907:SF47">
    <property type="entry name" value="REGUCALCIN"/>
    <property type="match status" value="1"/>
</dbReference>
<dbReference type="EMBL" id="SGWV01000010">
    <property type="protein sequence ID" value="RZS53198.1"/>
    <property type="molecule type" value="Genomic_DNA"/>
</dbReference>
<feature type="binding site" evidence="3">
    <location>
        <position position="103"/>
    </location>
    <ligand>
        <name>substrate</name>
    </ligand>
</feature>